<evidence type="ECO:0000256" key="1">
    <source>
        <dbReference type="ARBA" id="ARBA00022723"/>
    </source>
</evidence>
<organism evidence="4 5">
    <name type="scientific">Acidicapsa dinghuensis</name>
    <dbReference type="NCBI Taxonomy" id="2218256"/>
    <lineage>
        <taxon>Bacteria</taxon>
        <taxon>Pseudomonadati</taxon>
        <taxon>Acidobacteriota</taxon>
        <taxon>Terriglobia</taxon>
        <taxon>Terriglobales</taxon>
        <taxon>Acidobacteriaceae</taxon>
        <taxon>Acidicapsa</taxon>
    </lineage>
</organism>
<proteinExistence type="predicted"/>
<dbReference type="PROSITE" id="PS51318">
    <property type="entry name" value="TAT"/>
    <property type="match status" value="1"/>
</dbReference>
<dbReference type="Proteomes" id="UP001596091">
    <property type="component" value="Unassembled WGS sequence"/>
</dbReference>
<dbReference type="Gene3D" id="3.40.720.10">
    <property type="entry name" value="Alkaline Phosphatase, subunit A"/>
    <property type="match status" value="1"/>
</dbReference>
<dbReference type="InterPro" id="IPR006311">
    <property type="entry name" value="TAT_signal"/>
</dbReference>
<dbReference type="InterPro" id="IPR032506">
    <property type="entry name" value="SGSH_C"/>
</dbReference>
<name>A0ABW1ENV9_9BACT</name>
<gene>
    <name evidence="4" type="ORF">ACFPT7_22465</name>
</gene>
<dbReference type="SUPFAM" id="SSF53649">
    <property type="entry name" value="Alkaline phosphatase-like"/>
    <property type="match status" value="1"/>
</dbReference>
<dbReference type="PANTHER" id="PTHR45953">
    <property type="entry name" value="IDURONATE 2-SULFATASE"/>
    <property type="match status" value="1"/>
</dbReference>
<protein>
    <submittedName>
        <fullName evidence="4">Sulfatase</fullName>
    </submittedName>
</protein>
<dbReference type="EMBL" id="JBHSPH010000010">
    <property type="protein sequence ID" value="MFC5865088.1"/>
    <property type="molecule type" value="Genomic_DNA"/>
</dbReference>
<evidence type="ECO:0000313" key="5">
    <source>
        <dbReference type="Proteomes" id="UP001596091"/>
    </source>
</evidence>
<evidence type="ECO:0000256" key="2">
    <source>
        <dbReference type="ARBA" id="ARBA00022801"/>
    </source>
</evidence>
<reference evidence="5" key="1">
    <citation type="journal article" date="2019" name="Int. J. Syst. Evol. Microbiol.">
        <title>The Global Catalogue of Microorganisms (GCM) 10K type strain sequencing project: providing services to taxonomists for standard genome sequencing and annotation.</title>
        <authorList>
            <consortium name="The Broad Institute Genomics Platform"/>
            <consortium name="The Broad Institute Genome Sequencing Center for Infectious Disease"/>
            <person name="Wu L."/>
            <person name="Ma J."/>
        </authorList>
    </citation>
    <scope>NUCLEOTIDE SEQUENCE [LARGE SCALE GENOMIC DNA]</scope>
    <source>
        <strain evidence="5">JCM 4087</strain>
    </source>
</reference>
<feature type="domain" description="N-sulphoglucosamine sulphohydrolase C-terminal" evidence="3">
    <location>
        <begin position="329"/>
        <end position="479"/>
    </location>
</feature>
<accession>A0ABW1ENV9</accession>
<dbReference type="PANTHER" id="PTHR45953:SF1">
    <property type="entry name" value="IDURONATE 2-SULFATASE"/>
    <property type="match status" value="1"/>
</dbReference>
<dbReference type="CDD" id="cd16031">
    <property type="entry name" value="G6S_like"/>
    <property type="match status" value="1"/>
</dbReference>
<dbReference type="RefSeq" id="WP_263331984.1">
    <property type="nucleotide sequence ID" value="NZ_JAGSYH010000001.1"/>
</dbReference>
<comment type="caution">
    <text evidence="4">The sequence shown here is derived from an EMBL/GenBank/DDBJ whole genome shotgun (WGS) entry which is preliminary data.</text>
</comment>
<keyword evidence="5" id="KW-1185">Reference proteome</keyword>
<sequence>MTIDEKSGATTRREFMQGSLAVAGTLLASQLSGPVASAEAQPKRPNLVFFFGEGQRHNALSIAGNSIVKTPNQDRIAREGIRFQNAFCTNALCAPARATALTGLYSRSTGALSNEHNHVPLPSDIPLFTDLLREAGYEVAILGKIHIRNGVEERYWDYYFGHNSPGNDYANPIFKEGRRGKIGEQKQYFNVYPDDLTVDRALSWLAEDRGDKPFCLLVWFVAPHEPFFRPRRHLDLYADGVIVPKPKTFDDDLKGYPGKPKSFGEAKNKIGTTSSHVAASSLEGLAKNYYAGLVAVDENIGRILQYLELKNILDDTAVVTSSDHGFFLGEWRMFDKRLMHEPSIRVPLAIRYPKRIPSGTVRKEMVIDTDLAPTLLDLAGVTIPGHLQGKSVLPLAKAADPSFRKEWYYEYYEWPNPEGVRPHRGIRTDRYKLIHYVEDNAFELYDLANDPEETNNLFGQPQSAQLQQDLLSRLEKLRAAIPERKVPENLIPAKHPERTGPFEGV</sequence>
<keyword evidence="2" id="KW-0378">Hydrolase</keyword>
<evidence type="ECO:0000259" key="3">
    <source>
        <dbReference type="Pfam" id="PF16347"/>
    </source>
</evidence>
<dbReference type="InterPro" id="IPR017850">
    <property type="entry name" value="Alkaline_phosphatase_core_sf"/>
</dbReference>
<dbReference type="Pfam" id="PF16347">
    <property type="entry name" value="SGSH_C"/>
    <property type="match status" value="1"/>
</dbReference>
<keyword evidence="1" id="KW-0479">Metal-binding</keyword>
<evidence type="ECO:0000313" key="4">
    <source>
        <dbReference type="EMBL" id="MFC5865088.1"/>
    </source>
</evidence>